<keyword evidence="1" id="KW-0472">Membrane</keyword>
<evidence type="ECO:0000313" key="2">
    <source>
        <dbReference type="EMBL" id="VEU59658.1"/>
    </source>
</evidence>
<dbReference type="EMBL" id="LR214951">
    <property type="protein sequence ID" value="VEU59658.1"/>
    <property type="molecule type" value="Genomic_DNA"/>
</dbReference>
<dbReference type="Proteomes" id="UP000289440">
    <property type="component" value="Chromosome"/>
</dbReference>
<feature type="transmembrane region" description="Helical" evidence="1">
    <location>
        <begin position="175"/>
        <end position="196"/>
    </location>
</feature>
<sequence length="315" mass="37313">MNFFYWKKNNFSFIDSIWVFYLFFTLAIIACFFIWIFKKKIYLYFNSNSNKKFLFKTLNLNNVFVLVGIITLFFNLIRIIILIATDYPWKWELIPLHLCRFYIILISILLIIKKIHLIKYFAIPCIVGSLAAFLFANLGVVQSFIKDDIKYNSLIKGTVEYENAGTNLGVDNYFFWDYILTHSYVLIMPIFLTIVFNDKAKLKLKEFLLGNLYLFIFSIFIFFLNWICFAIGQKSNSPKIQVMLNSNWLYLGRDGVTSLGPLSKWPQSIIGLVTVIFIIDCIIYFVYTLFEAIKFDFKNKKINFIFNKNLYKIKQ</sequence>
<keyword evidence="1" id="KW-1133">Transmembrane helix</keyword>
<gene>
    <name evidence="2" type="ORF">NCTC10166_00637</name>
</gene>
<evidence type="ECO:0000313" key="3">
    <source>
        <dbReference type="Proteomes" id="UP000289440"/>
    </source>
</evidence>
<name>A0A449A5Z5_9BACT</name>
<feature type="transmembrane region" description="Helical" evidence="1">
    <location>
        <begin position="58"/>
        <end position="81"/>
    </location>
</feature>
<feature type="transmembrane region" description="Helical" evidence="1">
    <location>
        <begin position="121"/>
        <end position="145"/>
    </location>
</feature>
<reference evidence="2 3" key="1">
    <citation type="submission" date="2019-01" db="EMBL/GenBank/DDBJ databases">
        <authorList>
            <consortium name="Pathogen Informatics"/>
        </authorList>
    </citation>
    <scope>NUCLEOTIDE SEQUENCE [LARGE SCALE GENOMIC DNA]</scope>
    <source>
        <strain evidence="2 3">NCTC10166</strain>
    </source>
</reference>
<organism evidence="2 3">
    <name type="scientific">Mesomycoplasma neurolyticum</name>
    <dbReference type="NCBI Taxonomy" id="2120"/>
    <lineage>
        <taxon>Bacteria</taxon>
        <taxon>Bacillati</taxon>
        <taxon>Mycoplasmatota</taxon>
        <taxon>Mycoplasmoidales</taxon>
        <taxon>Metamycoplasmataceae</taxon>
        <taxon>Mesomycoplasma</taxon>
    </lineage>
</organism>
<keyword evidence="3" id="KW-1185">Reference proteome</keyword>
<dbReference type="PROSITE" id="PS51257">
    <property type="entry name" value="PROKAR_LIPOPROTEIN"/>
    <property type="match status" value="1"/>
</dbReference>
<feature type="transmembrane region" description="Helical" evidence="1">
    <location>
        <begin position="93"/>
        <end position="112"/>
    </location>
</feature>
<evidence type="ECO:0000256" key="1">
    <source>
        <dbReference type="SAM" id="Phobius"/>
    </source>
</evidence>
<feature type="transmembrane region" description="Helical" evidence="1">
    <location>
        <begin position="208"/>
        <end position="232"/>
    </location>
</feature>
<proteinExistence type="predicted"/>
<keyword evidence="1" id="KW-0812">Transmembrane</keyword>
<dbReference type="AlphaFoldDB" id="A0A449A5Z5"/>
<accession>A0A449A5Z5</accession>
<protein>
    <submittedName>
        <fullName evidence="2">Integral membrane protein (Intg_mem_TP0381)</fullName>
    </submittedName>
</protein>
<dbReference type="KEGG" id="mnu:NCTC10166_00637"/>
<feature type="transmembrane region" description="Helical" evidence="1">
    <location>
        <begin position="16"/>
        <end position="37"/>
    </location>
</feature>
<dbReference type="Pfam" id="PF14808">
    <property type="entry name" value="TMEM164"/>
    <property type="match status" value="1"/>
</dbReference>
<feature type="transmembrane region" description="Helical" evidence="1">
    <location>
        <begin position="269"/>
        <end position="290"/>
    </location>
</feature>